<dbReference type="GO" id="GO:0016985">
    <property type="term" value="F:mannan endo-1,4-beta-mannosidase activity"/>
    <property type="evidence" value="ECO:0007669"/>
    <property type="project" value="UniProtKB-EC"/>
</dbReference>
<keyword evidence="8" id="KW-1133">Transmembrane helix</keyword>
<protein>
    <recommendedName>
        <fullName evidence="4">mannan endo-1,4-beta-mannosidase</fullName>
        <ecNumber evidence="4">3.2.1.78</ecNumber>
    </recommendedName>
</protein>
<name>A0A834H7H0_RHOSS</name>
<evidence type="ECO:0000256" key="1">
    <source>
        <dbReference type="ARBA" id="ARBA00001678"/>
    </source>
</evidence>
<evidence type="ECO:0000256" key="2">
    <source>
        <dbReference type="ARBA" id="ARBA00004613"/>
    </source>
</evidence>
<dbReference type="Gene3D" id="3.20.20.80">
    <property type="entry name" value="Glycosidases"/>
    <property type="match status" value="1"/>
</dbReference>
<evidence type="ECO:0000256" key="4">
    <source>
        <dbReference type="ARBA" id="ARBA00012706"/>
    </source>
</evidence>
<keyword evidence="7" id="KW-0326">Glycosidase</keyword>
<keyword evidence="8" id="KW-0812">Transmembrane</keyword>
<dbReference type="Proteomes" id="UP000626092">
    <property type="component" value="Unassembled WGS sequence"/>
</dbReference>
<dbReference type="GO" id="GO:0000272">
    <property type="term" value="P:polysaccharide catabolic process"/>
    <property type="evidence" value="ECO:0007669"/>
    <property type="project" value="InterPro"/>
</dbReference>
<reference evidence="10" key="1">
    <citation type="submission" date="2019-11" db="EMBL/GenBank/DDBJ databases">
        <authorList>
            <person name="Liu Y."/>
            <person name="Hou J."/>
            <person name="Li T.-Q."/>
            <person name="Guan C.-H."/>
            <person name="Wu X."/>
            <person name="Wu H.-Z."/>
            <person name="Ling F."/>
            <person name="Zhang R."/>
            <person name="Shi X.-G."/>
            <person name="Ren J.-P."/>
            <person name="Chen E.-F."/>
            <person name="Sun J.-M."/>
        </authorList>
    </citation>
    <scope>NUCLEOTIDE SEQUENCE</scope>
    <source>
        <strain evidence="10">Adult_tree_wgs_1</strain>
        <tissue evidence="10">Leaves</tissue>
    </source>
</reference>
<keyword evidence="6" id="KW-0378">Hydrolase</keyword>
<sequence length="478" mass="53714">MDTLGKKFGFKGIFWVAILVYFTVNLSYNVLVVNGDEIMEPVVGNLDNPLAYSIINHGIYEEGEIEDEAWTMVQTKGNQFVVNGQPFYVNGFNTYWLMEFAVDQSTRGKVNEVFQQASSVGLTVCRTWAFNDGQGQALQKSPSVYDEEVFKGLDFVVSEAKKYKIRLILTLTNNWDGYGGKPQYVKWGKAAGLNLTSDDDFFTDATIKSYYKANLKARLVKWNTVLNRVNTLTNITYKDDPTIFAWELMNEPRCDADPSGDKIQAWIEEMAVYAKSIDPKHLLEIGLEGFYGPSTPNRVRYNPSKYAQLIGTDFIRNHQVLGVDFASAHIYTDAWISSTISDSHIPFVKSWMQAHIEDAENALNMPVVFGEFGVSAKDRGYNSSFRDTFIGAVYDTLINSTKKGGSGGGSLLWQLFPEGTDSMDDGYAIVLSKSPSTSNIISLQSTRLETFNSLCSWKCHWGCKKKHPSETVLFHDEL</sequence>
<keyword evidence="11" id="KW-1185">Reference proteome</keyword>
<dbReference type="PANTHER" id="PTHR31451">
    <property type="match status" value="1"/>
</dbReference>
<dbReference type="GO" id="GO:0005576">
    <property type="term" value="C:extracellular region"/>
    <property type="evidence" value="ECO:0007669"/>
    <property type="project" value="UniProtKB-SubCell"/>
</dbReference>
<dbReference type="InterPro" id="IPR017853">
    <property type="entry name" value="GH"/>
</dbReference>
<comment type="caution">
    <text evidence="10">The sequence shown here is derived from an EMBL/GenBank/DDBJ whole genome shotgun (WGS) entry which is preliminary data.</text>
</comment>
<dbReference type="PANTHER" id="PTHR31451:SF54">
    <property type="entry name" value="MANNAN ENDO-1,4-BETA-MANNOSIDASE 6"/>
    <property type="match status" value="1"/>
</dbReference>
<dbReference type="InterPro" id="IPR001547">
    <property type="entry name" value="Glyco_hydro_5"/>
</dbReference>
<dbReference type="Pfam" id="PF26410">
    <property type="entry name" value="GH5_mannosidase"/>
    <property type="match status" value="1"/>
</dbReference>
<comment type="similarity">
    <text evidence="3">Belongs to the glycosyl hydrolase 5 (cellulase A) family.</text>
</comment>
<evidence type="ECO:0000256" key="3">
    <source>
        <dbReference type="ARBA" id="ARBA00005641"/>
    </source>
</evidence>
<feature type="domain" description="Glycoside hydrolase family 5" evidence="9">
    <location>
        <begin position="72"/>
        <end position="413"/>
    </location>
</feature>
<dbReference type="EMBL" id="WJXA01000004">
    <property type="protein sequence ID" value="KAF7146078.1"/>
    <property type="molecule type" value="Genomic_DNA"/>
</dbReference>
<dbReference type="FunFam" id="3.20.20.80:FF:000012">
    <property type="entry name" value="Mannan endo-1,4-beta-mannosidase 6"/>
    <property type="match status" value="1"/>
</dbReference>
<keyword evidence="5" id="KW-0964">Secreted</keyword>
<keyword evidence="8" id="KW-0472">Membrane</keyword>
<evidence type="ECO:0000259" key="9">
    <source>
        <dbReference type="Pfam" id="PF26410"/>
    </source>
</evidence>
<evidence type="ECO:0000313" key="11">
    <source>
        <dbReference type="Proteomes" id="UP000626092"/>
    </source>
</evidence>
<dbReference type="InterPro" id="IPR045053">
    <property type="entry name" value="MAN-like"/>
</dbReference>
<organism evidence="10 11">
    <name type="scientific">Rhododendron simsii</name>
    <name type="common">Sims's rhododendron</name>
    <dbReference type="NCBI Taxonomy" id="118357"/>
    <lineage>
        <taxon>Eukaryota</taxon>
        <taxon>Viridiplantae</taxon>
        <taxon>Streptophyta</taxon>
        <taxon>Embryophyta</taxon>
        <taxon>Tracheophyta</taxon>
        <taxon>Spermatophyta</taxon>
        <taxon>Magnoliopsida</taxon>
        <taxon>eudicotyledons</taxon>
        <taxon>Gunneridae</taxon>
        <taxon>Pentapetalae</taxon>
        <taxon>asterids</taxon>
        <taxon>Ericales</taxon>
        <taxon>Ericaceae</taxon>
        <taxon>Ericoideae</taxon>
        <taxon>Rhodoreae</taxon>
        <taxon>Rhododendron</taxon>
    </lineage>
</organism>
<dbReference type="OrthoDB" id="406631at2759"/>
<comment type="catalytic activity">
    <reaction evidence="1">
        <text>Random hydrolysis of (1-&gt;4)-beta-D-mannosidic linkages in mannans, galactomannans and glucomannans.</text>
        <dbReference type="EC" id="3.2.1.78"/>
    </reaction>
</comment>
<accession>A0A834H7H0</accession>
<evidence type="ECO:0000313" key="10">
    <source>
        <dbReference type="EMBL" id="KAF7146078.1"/>
    </source>
</evidence>
<dbReference type="EC" id="3.2.1.78" evidence="4"/>
<comment type="subcellular location">
    <subcellularLocation>
        <location evidence="2">Secreted</location>
    </subcellularLocation>
</comment>
<evidence type="ECO:0000256" key="7">
    <source>
        <dbReference type="ARBA" id="ARBA00023295"/>
    </source>
</evidence>
<evidence type="ECO:0000256" key="8">
    <source>
        <dbReference type="SAM" id="Phobius"/>
    </source>
</evidence>
<gene>
    <name evidence="10" type="ORF">RHSIM_Rhsim04G0121000</name>
</gene>
<evidence type="ECO:0000256" key="6">
    <source>
        <dbReference type="ARBA" id="ARBA00022801"/>
    </source>
</evidence>
<dbReference type="SUPFAM" id="SSF51445">
    <property type="entry name" value="(Trans)glycosidases"/>
    <property type="match status" value="1"/>
</dbReference>
<proteinExistence type="inferred from homology"/>
<evidence type="ECO:0000256" key="5">
    <source>
        <dbReference type="ARBA" id="ARBA00022525"/>
    </source>
</evidence>
<dbReference type="AlphaFoldDB" id="A0A834H7H0"/>
<feature type="transmembrane region" description="Helical" evidence="8">
    <location>
        <begin position="12"/>
        <end position="31"/>
    </location>
</feature>